<dbReference type="Pfam" id="PF00733">
    <property type="entry name" value="Asn_synthase"/>
    <property type="match status" value="2"/>
</dbReference>
<dbReference type="CDD" id="cd01991">
    <property type="entry name" value="Asn_synthase_B_C"/>
    <property type="match status" value="1"/>
</dbReference>
<feature type="domain" description="Glutamine amidotransferase type-2" evidence="4">
    <location>
        <begin position="2"/>
        <end position="288"/>
    </location>
</feature>
<evidence type="ECO:0000256" key="2">
    <source>
        <dbReference type="ARBA" id="ARBA00022888"/>
    </source>
</evidence>
<dbReference type="GO" id="GO:0004066">
    <property type="term" value="F:asparagine synthase (glutamine-hydrolyzing) activity"/>
    <property type="evidence" value="ECO:0007669"/>
    <property type="project" value="InterPro"/>
</dbReference>
<dbReference type="PANTHER" id="PTHR45937">
    <property type="entry name" value="ASPARAGINE SYNTHETASE DOMAIN-CONTAINING PROTEIN 1"/>
    <property type="match status" value="1"/>
</dbReference>
<sequence length="677" mass="78424">MCGILYSIQDQTSQIDHPSVFGNEISEENGVSFYETDDTEKIKSLLIQPQLDNDLILTKSDQMKLDNLERLRTLNEKLISLNNTIKKKLDDDKLKQKLEIEHQIDQIVNHPIHDDELLNQDYNLWNDLISRIACRGPDYIQYQQFCHHDKNIQLFSSILSLRQPFNKQPTETDDFILQFNGELYNEECLNTNDTDFIIHLLSKNLNACNTRKLAVLKTIAELNGEFAFVLTDKIENKVYFGKDYIGKRALLYSMVDSRLIISSLPPADHSRQNYIECKSSQLYQLDMTSFKLDTVEYESIWSEFGSDQRISFDPLVYNSSIANVSSKIENLYKVLNNACLKRQNTIHPLHETQGSQLGILFSGGLDCTVIAAMISDNIIQNGNRGYIDLMTIGFDNPRTNMKASESPDRKLSKKSWFNLLKKYNNELFKIRLVEINVEYREWLIHKKRVEKLIYPANTEMDLSIAIAFCLASRCSNDFKIELNDEIPKNLDFNEYMEDESIYSTFDSNYASNAKVLFSGLGADELFAGYSRHESIFNDINIDASDSILLKKYQELSESLIYDIQVIYNRNLGRDDRAISSWGKELRYPYLDNKVINHVINDIEPNLKLKYEWQLKTTKKDKVGKQVKTYVRKWILRELAEFMGLSWVKDEMKRAIQFGAKSAKLEIGQSKTKGTDNL</sequence>
<evidence type="ECO:0000313" key="5">
    <source>
        <dbReference type="EMBL" id="ODV66504.1"/>
    </source>
</evidence>
<dbReference type="InterPro" id="IPR029055">
    <property type="entry name" value="Ntn_hydrolases_N"/>
</dbReference>
<dbReference type="Proteomes" id="UP000095085">
    <property type="component" value="Unassembled WGS sequence"/>
</dbReference>
<dbReference type="Pfam" id="PF13537">
    <property type="entry name" value="GATase_7"/>
    <property type="match status" value="1"/>
</dbReference>
<dbReference type="SUPFAM" id="SSF52402">
    <property type="entry name" value="Adenine nucleotide alpha hydrolases-like"/>
    <property type="match status" value="1"/>
</dbReference>
<dbReference type="InterPro" id="IPR014729">
    <property type="entry name" value="Rossmann-like_a/b/a_fold"/>
</dbReference>
<dbReference type="GO" id="GO:0016787">
    <property type="term" value="F:hydrolase activity"/>
    <property type="evidence" value="ECO:0007669"/>
    <property type="project" value="UniProtKB-KW"/>
</dbReference>
<evidence type="ECO:0000313" key="6">
    <source>
        <dbReference type="Proteomes" id="UP000095085"/>
    </source>
</evidence>
<dbReference type="STRING" id="984485.A0A1E4RGV9"/>
<dbReference type="Gene3D" id="3.40.50.620">
    <property type="entry name" value="HUPs"/>
    <property type="match status" value="1"/>
</dbReference>
<dbReference type="InterPro" id="IPR017932">
    <property type="entry name" value="GATase_2_dom"/>
</dbReference>
<evidence type="ECO:0000259" key="4">
    <source>
        <dbReference type="PROSITE" id="PS51278"/>
    </source>
</evidence>
<accession>A0A1E4RGV9</accession>
<dbReference type="GO" id="GO:0006529">
    <property type="term" value="P:asparagine biosynthetic process"/>
    <property type="evidence" value="ECO:0007669"/>
    <property type="project" value="UniProtKB-KW"/>
</dbReference>
<dbReference type="Gene3D" id="3.60.20.10">
    <property type="entry name" value="Glutamine Phosphoribosylpyrophosphate, subunit 1, domain 1"/>
    <property type="match status" value="1"/>
</dbReference>
<keyword evidence="1" id="KW-0028">Amino-acid biosynthesis</keyword>
<dbReference type="OrthoDB" id="10252281at2759"/>
<evidence type="ECO:0000256" key="3">
    <source>
        <dbReference type="ARBA" id="ARBA00022962"/>
    </source>
</evidence>
<keyword evidence="2" id="KW-0061">Asparagine biosynthesis</keyword>
<dbReference type="SUPFAM" id="SSF56235">
    <property type="entry name" value="N-terminal nucleophile aminohydrolases (Ntn hydrolases)"/>
    <property type="match status" value="1"/>
</dbReference>
<dbReference type="PROSITE" id="PS51278">
    <property type="entry name" value="GATASE_TYPE_2"/>
    <property type="match status" value="1"/>
</dbReference>
<name>A0A1E4RGV9_9ASCO</name>
<dbReference type="InterPro" id="IPR001962">
    <property type="entry name" value="Asn_synthase"/>
</dbReference>
<dbReference type="EMBL" id="KV454542">
    <property type="protein sequence ID" value="ODV66504.1"/>
    <property type="molecule type" value="Genomic_DNA"/>
</dbReference>
<keyword evidence="3" id="KW-0315">Glutamine amidotransferase</keyword>
<keyword evidence="6" id="KW-1185">Reference proteome</keyword>
<gene>
    <name evidence="5" type="ORF">HYPBUDRAFT_242029</name>
</gene>
<dbReference type="GeneID" id="30997833"/>
<dbReference type="PANTHER" id="PTHR45937:SF1">
    <property type="entry name" value="ASPARAGINE SYNTHETASE DOMAIN-CONTAINING PROTEIN 1"/>
    <property type="match status" value="1"/>
</dbReference>
<evidence type="ECO:0000256" key="1">
    <source>
        <dbReference type="ARBA" id="ARBA00022605"/>
    </source>
</evidence>
<dbReference type="AlphaFoldDB" id="A0A1E4RGV9"/>
<dbReference type="InterPro" id="IPR051857">
    <property type="entry name" value="Asn_synthetase_domain"/>
</dbReference>
<organism evidence="5 6">
    <name type="scientific">Hyphopichia burtonii NRRL Y-1933</name>
    <dbReference type="NCBI Taxonomy" id="984485"/>
    <lineage>
        <taxon>Eukaryota</taxon>
        <taxon>Fungi</taxon>
        <taxon>Dikarya</taxon>
        <taxon>Ascomycota</taxon>
        <taxon>Saccharomycotina</taxon>
        <taxon>Pichiomycetes</taxon>
        <taxon>Debaryomycetaceae</taxon>
        <taxon>Hyphopichia</taxon>
    </lineage>
</organism>
<keyword evidence="5" id="KW-0378">Hydrolase</keyword>
<reference evidence="6" key="1">
    <citation type="submission" date="2016-05" db="EMBL/GenBank/DDBJ databases">
        <title>Comparative genomics of biotechnologically important yeasts.</title>
        <authorList>
            <consortium name="DOE Joint Genome Institute"/>
            <person name="Riley R."/>
            <person name="Haridas S."/>
            <person name="Wolfe K.H."/>
            <person name="Lopes M.R."/>
            <person name="Hittinger C.T."/>
            <person name="Goker M."/>
            <person name="Salamov A."/>
            <person name="Wisecaver J."/>
            <person name="Long T.M."/>
            <person name="Aerts A.L."/>
            <person name="Barry K."/>
            <person name="Choi C."/>
            <person name="Clum A."/>
            <person name="Coughlan A.Y."/>
            <person name="Deshpande S."/>
            <person name="Douglass A.P."/>
            <person name="Hanson S.J."/>
            <person name="Klenk H.-P."/>
            <person name="Labutti K."/>
            <person name="Lapidus A."/>
            <person name="Lindquist E."/>
            <person name="Lipzen A."/>
            <person name="Meier-Kolthoff J.P."/>
            <person name="Ohm R.A."/>
            <person name="Otillar R.P."/>
            <person name="Pangilinan J."/>
            <person name="Peng Y."/>
            <person name="Rokas A."/>
            <person name="Rosa C.A."/>
            <person name="Scheuner C."/>
            <person name="Sibirny A.A."/>
            <person name="Slot J.C."/>
            <person name="Stielow J.B."/>
            <person name="Sun H."/>
            <person name="Kurtzman C.P."/>
            <person name="Blackwell M."/>
            <person name="Grigoriev I.V."/>
            <person name="Jeffries T.W."/>
        </authorList>
    </citation>
    <scope>NUCLEOTIDE SEQUENCE [LARGE SCALE GENOMIC DNA]</scope>
    <source>
        <strain evidence="6">NRRL Y-1933</strain>
    </source>
</reference>
<protein>
    <submittedName>
        <fullName evidence="5">Adenine nucleotide alpha hydrolases-like protein</fullName>
    </submittedName>
</protein>
<dbReference type="RefSeq" id="XP_020075571.1">
    <property type="nucleotide sequence ID" value="XM_020223284.1"/>
</dbReference>
<proteinExistence type="predicted"/>